<proteinExistence type="inferred from homology"/>
<accession>A0A2K9NJN8</accession>
<protein>
    <submittedName>
        <fullName evidence="5">Uncharacterized protein</fullName>
    </submittedName>
</protein>
<evidence type="ECO:0000313" key="5">
    <source>
        <dbReference type="EMBL" id="AUN33292.1"/>
    </source>
</evidence>
<keyword evidence="5" id="KW-0614">Plasmid</keyword>
<dbReference type="Gene3D" id="1.10.260.40">
    <property type="entry name" value="lambda repressor-like DNA-binding domains"/>
    <property type="match status" value="1"/>
</dbReference>
<keyword evidence="6" id="KW-1185">Reference proteome</keyword>
<dbReference type="GO" id="GO:0003677">
    <property type="term" value="F:DNA binding"/>
    <property type="evidence" value="ECO:0007669"/>
    <property type="project" value="UniProtKB-KW"/>
</dbReference>
<sequence>MRSCDLGVPGDVRARSIWVQGRLRLRASSFAAIARELGISSRAVGQAMYAPNHRVEQAIARHLNLEPRILFQERYHADGTRLHAVRGKAGVP</sequence>
<organism evidence="5 6">
    <name type="scientific">Niveispirillum cyanobacteriorum</name>
    <dbReference type="NCBI Taxonomy" id="1612173"/>
    <lineage>
        <taxon>Bacteria</taxon>
        <taxon>Pseudomonadati</taxon>
        <taxon>Pseudomonadota</taxon>
        <taxon>Alphaproteobacteria</taxon>
        <taxon>Rhodospirillales</taxon>
        <taxon>Azospirillaceae</taxon>
        <taxon>Niveispirillum</taxon>
    </lineage>
</organism>
<evidence type="ECO:0000256" key="1">
    <source>
        <dbReference type="ARBA" id="ARBA00006157"/>
    </source>
</evidence>
<dbReference type="KEGG" id="ncb:C0V82_23255"/>
<dbReference type="Proteomes" id="UP000234752">
    <property type="component" value="Plasmid unnamed1"/>
</dbReference>
<comment type="similarity">
    <text evidence="1">Belongs to the ner transcriptional regulatory family.</text>
</comment>
<dbReference type="OrthoDB" id="7363325at2"/>
<dbReference type="EMBL" id="CP025613">
    <property type="protein sequence ID" value="AUN33292.1"/>
    <property type="molecule type" value="Genomic_DNA"/>
</dbReference>
<dbReference type="RefSeq" id="WP_102114808.1">
    <property type="nucleotide sequence ID" value="NZ_BMGN01000001.1"/>
</dbReference>
<evidence type="ECO:0000313" key="6">
    <source>
        <dbReference type="Proteomes" id="UP000234752"/>
    </source>
</evidence>
<dbReference type="SUPFAM" id="SSF47413">
    <property type="entry name" value="lambda repressor-like DNA-binding domains"/>
    <property type="match status" value="1"/>
</dbReference>
<dbReference type="Pfam" id="PF13693">
    <property type="entry name" value="HTH_35"/>
    <property type="match status" value="1"/>
</dbReference>
<evidence type="ECO:0000256" key="2">
    <source>
        <dbReference type="ARBA" id="ARBA00023015"/>
    </source>
</evidence>
<name>A0A2K9NJN8_9PROT</name>
<keyword evidence="3" id="KW-0238">DNA-binding</keyword>
<dbReference type="AlphaFoldDB" id="A0A2K9NJN8"/>
<reference evidence="5 6" key="1">
    <citation type="submission" date="2017-12" db="EMBL/GenBank/DDBJ databases">
        <title>Genomes of bacteria within cyanobacterial aggregates.</title>
        <authorList>
            <person name="Cai H."/>
        </authorList>
    </citation>
    <scope>NUCLEOTIDE SEQUENCE [LARGE SCALE GENOMIC DNA]</scope>
    <source>
        <strain evidence="5 6">TH16</strain>
        <plasmid evidence="5 6">unnamed1</plasmid>
    </source>
</reference>
<keyword evidence="4" id="KW-0804">Transcription</keyword>
<evidence type="ECO:0000256" key="3">
    <source>
        <dbReference type="ARBA" id="ARBA00023125"/>
    </source>
</evidence>
<evidence type="ECO:0000256" key="4">
    <source>
        <dbReference type="ARBA" id="ARBA00023163"/>
    </source>
</evidence>
<keyword evidence="2" id="KW-0805">Transcription regulation</keyword>
<dbReference type="InterPro" id="IPR010982">
    <property type="entry name" value="Lambda_DNA-bd_dom_sf"/>
</dbReference>
<gene>
    <name evidence="5" type="ORF">C0V82_23255</name>
</gene>
<geneLocation type="plasmid" evidence="5 6">
    <name>unnamed1</name>
</geneLocation>
<dbReference type="InterPro" id="IPR038722">
    <property type="entry name" value="Ner_HTH_dom"/>
</dbReference>